<dbReference type="EMBL" id="SNWR01000001">
    <property type="protein sequence ID" value="TDO41239.1"/>
    <property type="molecule type" value="Genomic_DNA"/>
</dbReference>
<sequence length="75" mass="8392">MGWADVAEALVAGLAAALGIHLTQAALQKLRERGICPERWLHDRSYLVPFRRERVPARTSTDHRSDDELAPADSR</sequence>
<accession>A0A4R6JX01</accession>
<proteinExistence type="predicted"/>
<feature type="region of interest" description="Disordered" evidence="1">
    <location>
        <begin position="56"/>
        <end position="75"/>
    </location>
</feature>
<name>A0A4R6JX01_9ACTN</name>
<protein>
    <submittedName>
        <fullName evidence="2">Uncharacterized protein</fullName>
    </submittedName>
</protein>
<gene>
    <name evidence="2" type="ORF">C8E87_4968</name>
</gene>
<organism evidence="2 3">
    <name type="scientific">Paractinoplanes brasiliensis</name>
    <dbReference type="NCBI Taxonomy" id="52695"/>
    <lineage>
        <taxon>Bacteria</taxon>
        <taxon>Bacillati</taxon>
        <taxon>Actinomycetota</taxon>
        <taxon>Actinomycetes</taxon>
        <taxon>Micromonosporales</taxon>
        <taxon>Micromonosporaceae</taxon>
        <taxon>Paractinoplanes</taxon>
    </lineage>
</organism>
<reference evidence="2 3" key="1">
    <citation type="submission" date="2019-03" db="EMBL/GenBank/DDBJ databases">
        <title>Sequencing the genomes of 1000 actinobacteria strains.</title>
        <authorList>
            <person name="Klenk H.-P."/>
        </authorList>
    </citation>
    <scope>NUCLEOTIDE SEQUENCE [LARGE SCALE GENOMIC DNA]</scope>
    <source>
        <strain evidence="2 3">DSM 43805</strain>
    </source>
</reference>
<dbReference type="Proteomes" id="UP000294901">
    <property type="component" value="Unassembled WGS sequence"/>
</dbReference>
<evidence type="ECO:0000256" key="1">
    <source>
        <dbReference type="SAM" id="MobiDB-lite"/>
    </source>
</evidence>
<keyword evidence="3" id="KW-1185">Reference proteome</keyword>
<feature type="compositionally biased region" description="Basic and acidic residues" evidence="1">
    <location>
        <begin position="56"/>
        <end position="67"/>
    </location>
</feature>
<evidence type="ECO:0000313" key="3">
    <source>
        <dbReference type="Proteomes" id="UP000294901"/>
    </source>
</evidence>
<evidence type="ECO:0000313" key="2">
    <source>
        <dbReference type="EMBL" id="TDO41239.1"/>
    </source>
</evidence>
<comment type="caution">
    <text evidence="2">The sequence shown here is derived from an EMBL/GenBank/DDBJ whole genome shotgun (WGS) entry which is preliminary data.</text>
</comment>
<dbReference type="AlphaFoldDB" id="A0A4R6JX01"/>